<dbReference type="Gene3D" id="2.170.130.10">
    <property type="entry name" value="TonB-dependent receptor, plug domain"/>
    <property type="match status" value="1"/>
</dbReference>
<dbReference type="PANTHER" id="PTHR32552:SF90">
    <property type="entry name" value="METAL-PSEUDOPALINE RECEPTOR CNTO"/>
    <property type="match status" value="1"/>
</dbReference>
<evidence type="ECO:0000313" key="4">
    <source>
        <dbReference type="EMBL" id="EXB53126.1"/>
    </source>
</evidence>
<dbReference type="InterPro" id="IPR037066">
    <property type="entry name" value="Plug_dom_sf"/>
</dbReference>
<dbReference type="GO" id="GO:0009279">
    <property type="term" value="C:cell outer membrane"/>
    <property type="evidence" value="ECO:0007669"/>
    <property type="project" value="UniProtKB-SubCell"/>
</dbReference>
<dbReference type="EMBL" id="JEWR01000198">
    <property type="protein sequence ID" value="EXB53761.1"/>
    <property type="molecule type" value="Genomic_DNA"/>
</dbReference>
<dbReference type="Pfam" id="PF07715">
    <property type="entry name" value="Plug"/>
    <property type="match status" value="1"/>
</dbReference>
<keyword evidence="1" id="KW-1134">Transmembrane beta strand</keyword>
<protein>
    <submittedName>
        <fullName evidence="5">TonB-dependent Receptor Plug domain protein</fullName>
    </submittedName>
</protein>
<name>A0A9P2UPL8_ACIBA</name>
<keyword evidence="2" id="KW-0732">Signal</keyword>
<keyword evidence="1" id="KW-0812">Transmembrane</keyword>
<evidence type="ECO:0000256" key="2">
    <source>
        <dbReference type="SAM" id="SignalP"/>
    </source>
</evidence>
<dbReference type="EMBL" id="JEWR01000216">
    <property type="protein sequence ID" value="EXB53126.1"/>
    <property type="molecule type" value="Genomic_DNA"/>
</dbReference>
<dbReference type="AlphaFoldDB" id="A0A9P2UPL8"/>
<reference evidence="5 6" key="1">
    <citation type="submission" date="2014-02" db="EMBL/GenBank/DDBJ databases">
        <title>Comparative genomics and transcriptomics to identify genetic mechanisms underlying the emergence of carbapenem resistant Acinetobacter baumannii (CRAb).</title>
        <authorList>
            <person name="Harris A.D."/>
            <person name="Johnson K.J."/>
            <person name="George J."/>
            <person name="Shefchek K."/>
            <person name="Daugherty S.C."/>
            <person name="Parankush S."/>
            <person name="Sadzewicz L."/>
            <person name="Tallon L."/>
            <person name="Sengamalay N."/>
            <person name="Hazen T.H."/>
            <person name="Rasko D.A."/>
        </authorList>
    </citation>
    <scope>NUCLEOTIDE SEQUENCE [LARGE SCALE GENOMIC DNA]</scope>
    <source>
        <strain evidence="5 6">1462234</strain>
    </source>
</reference>
<gene>
    <name evidence="5" type="ORF">J545_4130</name>
    <name evidence="4" type="ORF">J545_4189</name>
</gene>
<feature type="signal peptide" evidence="2">
    <location>
        <begin position="1"/>
        <end position="23"/>
    </location>
</feature>
<dbReference type="InterPro" id="IPR039426">
    <property type="entry name" value="TonB-dep_rcpt-like"/>
</dbReference>
<dbReference type="Proteomes" id="UP000020865">
    <property type="component" value="Unassembled WGS sequence"/>
</dbReference>
<evidence type="ECO:0000313" key="5">
    <source>
        <dbReference type="EMBL" id="EXB53761.1"/>
    </source>
</evidence>
<keyword evidence="1" id="KW-0472">Membrane</keyword>
<dbReference type="PANTHER" id="PTHR32552">
    <property type="entry name" value="FERRICHROME IRON RECEPTOR-RELATED"/>
    <property type="match status" value="1"/>
</dbReference>
<comment type="subcellular location">
    <subcellularLocation>
        <location evidence="1">Cell outer membrane</location>
        <topology evidence="1">Multi-pass membrane protein</topology>
    </subcellularLocation>
</comment>
<organism evidence="5 6">
    <name type="scientific">Acinetobacter baumannii 1462234</name>
    <dbReference type="NCBI Taxonomy" id="1310646"/>
    <lineage>
        <taxon>Bacteria</taxon>
        <taxon>Pseudomonadati</taxon>
        <taxon>Pseudomonadota</taxon>
        <taxon>Gammaproteobacteria</taxon>
        <taxon>Moraxellales</taxon>
        <taxon>Moraxellaceae</taxon>
        <taxon>Acinetobacter</taxon>
        <taxon>Acinetobacter calcoaceticus/baumannii complex</taxon>
    </lineage>
</organism>
<evidence type="ECO:0000259" key="3">
    <source>
        <dbReference type="Pfam" id="PF07715"/>
    </source>
</evidence>
<sequence length="149" mass="15936">MDLKLRLLSLSIAQLCCIPAAFADTNNSSTTLATIKIKAQQASDQTYKVDSSSSATRSEIALQDTPQSVSMVTQKVIEDIGATRLVEALDLAGGVTRANNFGGQGLTGFNMRGFTSGEFYRNGFPINRGYPNAPDSNTIERVDVLRGPS</sequence>
<comment type="similarity">
    <text evidence="1">Belongs to the TonB-dependent receptor family.</text>
</comment>
<dbReference type="SUPFAM" id="SSF56935">
    <property type="entry name" value="Porins"/>
    <property type="match status" value="1"/>
</dbReference>
<keyword evidence="5" id="KW-0675">Receptor</keyword>
<feature type="non-terminal residue" evidence="5">
    <location>
        <position position="149"/>
    </location>
</feature>
<dbReference type="GO" id="GO:0015344">
    <property type="term" value="F:siderophore uptake transmembrane transporter activity"/>
    <property type="evidence" value="ECO:0007669"/>
    <property type="project" value="TreeGrafter"/>
</dbReference>
<keyword evidence="1" id="KW-0998">Cell outer membrane</keyword>
<proteinExistence type="inferred from homology"/>
<feature type="chain" id="PRO_5040048165" evidence="2">
    <location>
        <begin position="24"/>
        <end position="149"/>
    </location>
</feature>
<dbReference type="RefSeq" id="WP_031999106.1">
    <property type="nucleotide sequence ID" value="NZ_JEWR01000198.1"/>
</dbReference>
<dbReference type="InterPro" id="IPR012910">
    <property type="entry name" value="Plug_dom"/>
</dbReference>
<evidence type="ECO:0000313" key="6">
    <source>
        <dbReference type="Proteomes" id="UP000020865"/>
    </source>
</evidence>
<feature type="domain" description="TonB-dependent receptor plug" evidence="3">
    <location>
        <begin position="62"/>
        <end position="149"/>
    </location>
</feature>
<dbReference type="PROSITE" id="PS52016">
    <property type="entry name" value="TONB_DEPENDENT_REC_3"/>
    <property type="match status" value="1"/>
</dbReference>
<accession>A0A9P2UPL8</accession>
<evidence type="ECO:0000256" key="1">
    <source>
        <dbReference type="PROSITE-ProRule" id="PRU01360"/>
    </source>
</evidence>
<keyword evidence="1" id="KW-0813">Transport</keyword>
<comment type="caution">
    <text evidence="5">The sequence shown here is derived from an EMBL/GenBank/DDBJ whole genome shotgun (WGS) entry which is preliminary data.</text>
</comment>